<dbReference type="NCBIfam" id="TIGR00060">
    <property type="entry name" value="L18_bact"/>
    <property type="match status" value="1"/>
</dbReference>
<dbReference type="CDD" id="cd00432">
    <property type="entry name" value="Ribosomal_L18_L5e"/>
    <property type="match status" value="1"/>
</dbReference>
<feature type="region of interest" description="Disordered" evidence="8">
    <location>
        <begin position="1"/>
        <end position="25"/>
    </location>
</feature>
<dbReference type="InterPro" id="IPR004389">
    <property type="entry name" value="Ribosomal_uL18_bac-type"/>
</dbReference>
<keyword evidence="10" id="KW-1185">Reference proteome</keyword>
<evidence type="ECO:0000256" key="1">
    <source>
        <dbReference type="ARBA" id="ARBA00007116"/>
    </source>
</evidence>
<dbReference type="PANTHER" id="PTHR12899">
    <property type="entry name" value="39S RIBOSOMAL PROTEIN L18, MITOCHONDRIAL"/>
    <property type="match status" value="1"/>
</dbReference>
<evidence type="ECO:0000256" key="7">
    <source>
        <dbReference type="HAMAP-Rule" id="MF_01337"/>
    </source>
</evidence>
<protein>
    <recommendedName>
        <fullName evidence="6 7">Large ribosomal subunit protein uL18</fullName>
    </recommendedName>
</protein>
<dbReference type="GO" id="GO:0003735">
    <property type="term" value="F:structural constituent of ribosome"/>
    <property type="evidence" value="ECO:0007669"/>
    <property type="project" value="InterPro"/>
</dbReference>
<accession>A0A0P6YQY5</accession>
<evidence type="ECO:0000256" key="8">
    <source>
        <dbReference type="SAM" id="MobiDB-lite"/>
    </source>
</evidence>
<dbReference type="Pfam" id="PF00861">
    <property type="entry name" value="Ribosomal_L18p"/>
    <property type="match status" value="1"/>
</dbReference>
<comment type="function">
    <text evidence="7">This is one of the proteins that bind and probably mediate the attachment of the 5S RNA into the large ribosomal subunit, where it forms part of the central protuberance.</text>
</comment>
<keyword evidence="3 7" id="KW-0694">RNA-binding</keyword>
<comment type="similarity">
    <text evidence="1 7">Belongs to the universal ribosomal protein uL18 family.</text>
</comment>
<dbReference type="HAMAP" id="MF_01337_B">
    <property type="entry name" value="Ribosomal_uL18_B"/>
    <property type="match status" value="1"/>
</dbReference>
<evidence type="ECO:0000313" key="10">
    <source>
        <dbReference type="Proteomes" id="UP000050277"/>
    </source>
</evidence>
<dbReference type="STRING" id="70996.SE18_18175"/>
<keyword evidence="4 7" id="KW-0689">Ribosomal protein</keyword>
<comment type="caution">
    <text evidence="9">The sequence shown here is derived from an EMBL/GenBank/DDBJ whole genome shotgun (WGS) entry which is preliminary data.</text>
</comment>
<dbReference type="InterPro" id="IPR005484">
    <property type="entry name" value="Ribosomal_uL18_bac/plant/anim"/>
</dbReference>
<dbReference type="Gene3D" id="3.30.420.100">
    <property type="match status" value="1"/>
</dbReference>
<dbReference type="GO" id="GO:0022625">
    <property type="term" value="C:cytosolic large ribosomal subunit"/>
    <property type="evidence" value="ECO:0007669"/>
    <property type="project" value="TreeGrafter"/>
</dbReference>
<keyword evidence="5 7" id="KW-0687">Ribonucleoprotein</keyword>
<dbReference type="EMBL" id="LGKP01000025">
    <property type="protein sequence ID" value="KPL85543.1"/>
    <property type="molecule type" value="Genomic_DNA"/>
</dbReference>
<sequence>MSKFSSRELRARRHRRLRGQLSGTPERPRLNVFRSGLNIYAQVIDDLAGHTLVSASTIDTELRGSLGEQRKLEQAHSVGKAVAERARAAGITKVVFDRGGYKYHGRVKAVAEGAREGGLEF</sequence>
<organism evidence="9 10">
    <name type="scientific">Herpetosiphon geysericola</name>
    <dbReference type="NCBI Taxonomy" id="70996"/>
    <lineage>
        <taxon>Bacteria</taxon>
        <taxon>Bacillati</taxon>
        <taxon>Chloroflexota</taxon>
        <taxon>Chloroflexia</taxon>
        <taxon>Herpetosiphonales</taxon>
        <taxon>Herpetosiphonaceae</taxon>
        <taxon>Herpetosiphon</taxon>
    </lineage>
</organism>
<evidence type="ECO:0000256" key="6">
    <source>
        <dbReference type="ARBA" id="ARBA00035197"/>
    </source>
</evidence>
<dbReference type="OrthoDB" id="9810939at2"/>
<evidence type="ECO:0000256" key="2">
    <source>
        <dbReference type="ARBA" id="ARBA00022730"/>
    </source>
</evidence>
<proteinExistence type="inferred from homology"/>
<dbReference type="GO" id="GO:0008097">
    <property type="term" value="F:5S rRNA binding"/>
    <property type="evidence" value="ECO:0007669"/>
    <property type="project" value="TreeGrafter"/>
</dbReference>
<dbReference type="PATRIC" id="fig|70996.4.peg.511"/>
<dbReference type="SUPFAM" id="SSF53137">
    <property type="entry name" value="Translational machinery components"/>
    <property type="match status" value="1"/>
</dbReference>
<comment type="subunit">
    <text evidence="7">Part of the 50S ribosomal subunit; part of the 5S rRNA/L5/L18/L25 subcomplex. Contacts the 5S and 23S rRNAs.</text>
</comment>
<evidence type="ECO:0000256" key="3">
    <source>
        <dbReference type="ARBA" id="ARBA00022884"/>
    </source>
</evidence>
<dbReference type="FunFam" id="3.30.420.100:FF:000001">
    <property type="entry name" value="50S ribosomal protein L18"/>
    <property type="match status" value="1"/>
</dbReference>
<dbReference type="GO" id="GO:0006412">
    <property type="term" value="P:translation"/>
    <property type="evidence" value="ECO:0007669"/>
    <property type="project" value="UniProtKB-UniRule"/>
</dbReference>
<keyword evidence="2 7" id="KW-0699">rRNA-binding</keyword>
<reference evidence="9 10" key="1">
    <citation type="submission" date="2015-07" db="EMBL/GenBank/DDBJ databases">
        <title>Whole genome sequence of Herpetosiphon geysericola DSM 7119.</title>
        <authorList>
            <person name="Hemp J."/>
            <person name="Ward L.M."/>
            <person name="Pace L.A."/>
            <person name="Fischer W.W."/>
        </authorList>
    </citation>
    <scope>NUCLEOTIDE SEQUENCE [LARGE SCALE GENOMIC DNA]</scope>
    <source>
        <strain evidence="9 10">DSM 7119</strain>
    </source>
</reference>
<dbReference type="InterPro" id="IPR057268">
    <property type="entry name" value="Ribosomal_L18"/>
</dbReference>
<evidence type="ECO:0000256" key="4">
    <source>
        <dbReference type="ARBA" id="ARBA00022980"/>
    </source>
</evidence>
<dbReference type="AlphaFoldDB" id="A0A0P6YQY5"/>
<name>A0A0P6YQY5_9CHLR</name>
<gene>
    <name evidence="7" type="primary">rplR</name>
    <name evidence="9" type="ORF">SE18_18175</name>
</gene>
<dbReference type="RefSeq" id="WP_054535863.1">
    <property type="nucleotide sequence ID" value="NZ_LGKP01000025.1"/>
</dbReference>
<dbReference type="Proteomes" id="UP000050277">
    <property type="component" value="Unassembled WGS sequence"/>
</dbReference>
<evidence type="ECO:0000313" key="9">
    <source>
        <dbReference type="EMBL" id="KPL85543.1"/>
    </source>
</evidence>
<dbReference type="PANTHER" id="PTHR12899:SF3">
    <property type="entry name" value="LARGE RIBOSOMAL SUBUNIT PROTEIN UL18M"/>
    <property type="match status" value="1"/>
</dbReference>
<evidence type="ECO:0000256" key="5">
    <source>
        <dbReference type="ARBA" id="ARBA00023274"/>
    </source>
</evidence>